<dbReference type="STRING" id="2282107.A0A286URG6"/>
<keyword evidence="3" id="KW-1185">Reference proteome</keyword>
<gene>
    <name evidence="2" type="ORF">PNOK_0208100</name>
</gene>
<organism evidence="2 3">
    <name type="scientific">Pyrrhoderma noxium</name>
    <dbReference type="NCBI Taxonomy" id="2282107"/>
    <lineage>
        <taxon>Eukaryota</taxon>
        <taxon>Fungi</taxon>
        <taxon>Dikarya</taxon>
        <taxon>Basidiomycota</taxon>
        <taxon>Agaricomycotina</taxon>
        <taxon>Agaricomycetes</taxon>
        <taxon>Hymenochaetales</taxon>
        <taxon>Hymenochaetaceae</taxon>
        <taxon>Pyrrhoderma</taxon>
    </lineage>
</organism>
<proteinExistence type="predicted"/>
<evidence type="ECO:0000313" key="3">
    <source>
        <dbReference type="Proteomes" id="UP000217199"/>
    </source>
</evidence>
<dbReference type="Pfam" id="PF04450">
    <property type="entry name" value="BSP"/>
    <property type="match status" value="1"/>
</dbReference>
<feature type="region of interest" description="Disordered" evidence="1">
    <location>
        <begin position="1"/>
        <end position="61"/>
    </location>
</feature>
<dbReference type="InterPro" id="IPR007541">
    <property type="entry name" value="Uncharacterised_BSP"/>
</dbReference>
<sequence>MGIHLPNIISSSSNGGRGRPQASYLPPPSQSPLPPLYGQQQQPFQHQQEMPQPRPGSNSLYQPFYLTPEPLDLNVKLRLEVRNLGHAGAKVFFECVNPAVDLMWAVEEVFRWLYTPENFPRHVRSVTLYLEEMGGVAYTKGSELDDDHKEIHFSLQHIMNAKGKGKDGGRAEVLGVLVHELVHCFQYNGKGTCPGGLVEGIADFVRLKAGLSAPHWKRGGNKWDDGYQTTGYFLDWIERKNTDFVRALNGTLSEHKYDERSFVNLTGRDVQTLWKEYKATIV</sequence>
<dbReference type="PANTHER" id="PTHR33321">
    <property type="match status" value="1"/>
</dbReference>
<accession>A0A286URG6</accession>
<evidence type="ECO:0000313" key="2">
    <source>
        <dbReference type="EMBL" id="PAV22124.1"/>
    </source>
</evidence>
<dbReference type="AlphaFoldDB" id="A0A286URG6"/>
<name>A0A286URG6_9AGAM</name>
<evidence type="ECO:0000256" key="1">
    <source>
        <dbReference type="SAM" id="MobiDB-lite"/>
    </source>
</evidence>
<feature type="compositionally biased region" description="Low complexity" evidence="1">
    <location>
        <begin position="1"/>
        <end position="24"/>
    </location>
</feature>
<dbReference type="PANTHER" id="PTHR33321:SF12">
    <property type="entry name" value="PLANT BASIC SECRETORY PROTEIN (BSP) FAMILY PROTEIN"/>
    <property type="match status" value="1"/>
</dbReference>
<protein>
    <submittedName>
        <fullName evidence="2">Plant basic secretory</fullName>
    </submittedName>
</protein>
<dbReference type="OrthoDB" id="891726at2759"/>
<dbReference type="Proteomes" id="UP000217199">
    <property type="component" value="Unassembled WGS sequence"/>
</dbReference>
<dbReference type="InParanoid" id="A0A286URG6"/>
<feature type="compositionally biased region" description="Pro residues" evidence="1">
    <location>
        <begin position="25"/>
        <end position="35"/>
    </location>
</feature>
<feature type="compositionally biased region" description="Low complexity" evidence="1">
    <location>
        <begin position="36"/>
        <end position="51"/>
    </location>
</feature>
<reference evidence="2 3" key="1">
    <citation type="journal article" date="2017" name="Mol. Ecol.">
        <title>Comparative and population genomic landscape of Phellinus noxius: A hypervariable fungus causing root rot in trees.</title>
        <authorList>
            <person name="Chung C.L."/>
            <person name="Lee T.J."/>
            <person name="Akiba M."/>
            <person name="Lee H.H."/>
            <person name="Kuo T.H."/>
            <person name="Liu D."/>
            <person name="Ke H.M."/>
            <person name="Yokoi T."/>
            <person name="Roa M.B."/>
            <person name="Lu M.J."/>
            <person name="Chang Y.Y."/>
            <person name="Ann P.J."/>
            <person name="Tsai J.N."/>
            <person name="Chen C.Y."/>
            <person name="Tzean S.S."/>
            <person name="Ota Y."/>
            <person name="Hattori T."/>
            <person name="Sahashi N."/>
            <person name="Liou R.F."/>
            <person name="Kikuchi T."/>
            <person name="Tsai I.J."/>
        </authorList>
    </citation>
    <scope>NUCLEOTIDE SEQUENCE [LARGE SCALE GENOMIC DNA]</scope>
    <source>
        <strain evidence="2 3">FFPRI411160</strain>
    </source>
</reference>
<comment type="caution">
    <text evidence="2">The sequence shown here is derived from an EMBL/GenBank/DDBJ whole genome shotgun (WGS) entry which is preliminary data.</text>
</comment>
<dbReference type="EMBL" id="NBII01000002">
    <property type="protein sequence ID" value="PAV22124.1"/>
    <property type="molecule type" value="Genomic_DNA"/>
</dbReference>